<name>A9V6B4_MONBE</name>
<dbReference type="Pfam" id="PF00400">
    <property type="entry name" value="WD40"/>
    <property type="match status" value="2"/>
</dbReference>
<dbReference type="KEGG" id="mbr:MONBRDRAFT_38210"/>
<dbReference type="Gene3D" id="2.130.10.10">
    <property type="entry name" value="YVTN repeat-like/Quinoprotein amine dehydrogenase"/>
    <property type="match status" value="1"/>
</dbReference>
<evidence type="ECO:0000313" key="2">
    <source>
        <dbReference type="EMBL" id="EDQ86962.1"/>
    </source>
</evidence>
<evidence type="ECO:0000313" key="3">
    <source>
        <dbReference type="Proteomes" id="UP000001357"/>
    </source>
</evidence>
<protein>
    <submittedName>
        <fullName evidence="2">Uncharacterized protein</fullName>
    </submittedName>
</protein>
<dbReference type="InterPro" id="IPR001680">
    <property type="entry name" value="WD40_rpt"/>
</dbReference>
<accession>A9V6B4</accession>
<dbReference type="EMBL" id="CH991562">
    <property type="protein sequence ID" value="EDQ86962.1"/>
    <property type="molecule type" value="Genomic_DNA"/>
</dbReference>
<dbReference type="PANTHER" id="PTHR22848">
    <property type="entry name" value="WD40 REPEAT PROTEIN"/>
    <property type="match status" value="1"/>
</dbReference>
<dbReference type="Proteomes" id="UP000001357">
    <property type="component" value="Unassembled WGS sequence"/>
</dbReference>
<dbReference type="PROSITE" id="PS50294">
    <property type="entry name" value="WD_REPEATS_REGION"/>
    <property type="match status" value="1"/>
</dbReference>
<dbReference type="InterPro" id="IPR036322">
    <property type="entry name" value="WD40_repeat_dom_sf"/>
</dbReference>
<dbReference type="PROSITE" id="PS50082">
    <property type="entry name" value="WD_REPEATS_2"/>
    <property type="match status" value="1"/>
</dbReference>
<dbReference type="STRING" id="81824.A9V6B4"/>
<dbReference type="GO" id="GO:0000398">
    <property type="term" value="P:mRNA splicing, via spliceosome"/>
    <property type="evidence" value="ECO:0007669"/>
    <property type="project" value="InterPro"/>
</dbReference>
<organism evidence="2 3">
    <name type="scientific">Monosiga brevicollis</name>
    <name type="common">Choanoflagellate</name>
    <dbReference type="NCBI Taxonomy" id="81824"/>
    <lineage>
        <taxon>Eukaryota</taxon>
        <taxon>Choanoflagellata</taxon>
        <taxon>Craspedida</taxon>
        <taxon>Salpingoecidae</taxon>
        <taxon>Monosiga</taxon>
    </lineage>
</organism>
<sequence length="194" mass="21683">MLWAAPPSRLLAMLQHALKWQAYTGSLPAQGDAPIDIFRNKVDDVALEDELPPSKLGRTIKDNFMLMNSAVTVLTFSRDSEMLASGDKEGQIKMLVCVRSKHLYVINPGGQVVQTFSKDPKSSGDFIYAIPSPRGAYIYAIGEDRILYCFSTETGELEHSFEAHEREPLGLVHHPHHNVLATYADDGRLRVWKS</sequence>
<dbReference type="AlphaFoldDB" id="A9V6B4"/>
<evidence type="ECO:0000256" key="1">
    <source>
        <dbReference type="PROSITE-ProRule" id="PRU00221"/>
    </source>
</evidence>
<feature type="repeat" description="WD" evidence="1">
    <location>
        <begin position="161"/>
        <end position="194"/>
    </location>
</feature>
<dbReference type="RefSeq" id="XP_001748201.1">
    <property type="nucleotide sequence ID" value="XM_001748149.1"/>
</dbReference>
<dbReference type="InterPro" id="IPR015943">
    <property type="entry name" value="WD40/YVTN_repeat-like_dom_sf"/>
</dbReference>
<dbReference type="InParanoid" id="A9V6B4"/>
<gene>
    <name evidence="2" type="ORF">MONBRDRAFT_38210</name>
</gene>
<dbReference type="SUPFAM" id="SSF50978">
    <property type="entry name" value="WD40 repeat-like"/>
    <property type="match status" value="1"/>
</dbReference>
<dbReference type="SMART" id="SM00320">
    <property type="entry name" value="WD40"/>
    <property type="match status" value="3"/>
</dbReference>
<proteinExistence type="predicted"/>
<keyword evidence="3" id="KW-1185">Reference proteome</keyword>
<dbReference type="GeneID" id="5893428"/>
<keyword evidence="1" id="KW-0853">WD repeat</keyword>
<dbReference type="FunCoup" id="A9V6B4">
    <property type="interactions" value="1605"/>
</dbReference>
<dbReference type="InterPro" id="IPR045184">
    <property type="entry name" value="SMU1"/>
</dbReference>
<dbReference type="eggNOG" id="KOG0275">
    <property type="taxonomic scope" value="Eukaryota"/>
</dbReference>
<reference evidence="2 3" key="1">
    <citation type="journal article" date="2008" name="Nature">
        <title>The genome of the choanoflagellate Monosiga brevicollis and the origin of metazoans.</title>
        <authorList>
            <consortium name="JGI Sequencing"/>
            <person name="King N."/>
            <person name="Westbrook M.J."/>
            <person name="Young S.L."/>
            <person name="Kuo A."/>
            <person name="Abedin M."/>
            <person name="Chapman J."/>
            <person name="Fairclough S."/>
            <person name="Hellsten U."/>
            <person name="Isogai Y."/>
            <person name="Letunic I."/>
            <person name="Marr M."/>
            <person name="Pincus D."/>
            <person name="Putnam N."/>
            <person name="Rokas A."/>
            <person name="Wright K.J."/>
            <person name="Zuzow R."/>
            <person name="Dirks W."/>
            <person name="Good M."/>
            <person name="Goodstein D."/>
            <person name="Lemons D."/>
            <person name="Li W."/>
            <person name="Lyons J.B."/>
            <person name="Morris A."/>
            <person name="Nichols S."/>
            <person name="Richter D.J."/>
            <person name="Salamov A."/>
            <person name="Bork P."/>
            <person name="Lim W.A."/>
            <person name="Manning G."/>
            <person name="Miller W.T."/>
            <person name="McGinnis W."/>
            <person name="Shapiro H."/>
            <person name="Tjian R."/>
            <person name="Grigoriev I.V."/>
            <person name="Rokhsar D."/>
        </authorList>
    </citation>
    <scope>NUCLEOTIDE SEQUENCE [LARGE SCALE GENOMIC DNA]</scope>
    <source>
        <strain evidence="3">MX1 / ATCC 50154</strain>
    </source>
</reference>